<keyword evidence="4 6" id="KW-1133">Transmembrane helix</keyword>
<evidence type="ECO:0000259" key="7">
    <source>
        <dbReference type="Pfam" id="PF01061"/>
    </source>
</evidence>
<evidence type="ECO:0000256" key="4">
    <source>
        <dbReference type="ARBA" id="ARBA00022989"/>
    </source>
</evidence>
<keyword evidence="3 6" id="KW-0812">Transmembrane</keyword>
<feature type="transmembrane region" description="Helical" evidence="6">
    <location>
        <begin position="35"/>
        <end position="55"/>
    </location>
</feature>
<evidence type="ECO:0000256" key="5">
    <source>
        <dbReference type="ARBA" id="ARBA00023136"/>
    </source>
</evidence>
<proteinExistence type="predicted"/>
<accession>A0A5B8XQL8</accession>
<feature type="transmembrane region" description="Helical" evidence="6">
    <location>
        <begin position="109"/>
        <end position="129"/>
    </location>
</feature>
<dbReference type="PANTHER" id="PTHR48041:SF139">
    <property type="entry name" value="PROTEIN SCARLET"/>
    <property type="match status" value="1"/>
</dbReference>
<dbReference type="InterPro" id="IPR013525">
    <property type="entry name" value="ABC2_TM"/>
</dbReference>
<feature type="domain" description="ABC-2 type transporter transmembrane" evidence="7">
    <location>
        <begin position="18"/>
        <end position="211"/>
    </location>
</feature>
<dbReference type="GO" id="GO:0016020">
    <property type="term" value="C:membrane"/>
    <property type="evidence" value="ECO:0007669"/>
    <property type="project" value="UniProtKB-SubCell"/>
</dbReference>
<name>A0A5B8XQL8_9DELT</name>
<reference evidence="8 9" key="1">
    <citation type="submission" date="2019-08" db="EMBL/GenBank/DDBJ databases">
        <authorList>
            <person name="Liang Q."/>
        </authorList>
    </citation>
    <scope>NUCLEOTIDE SEQUENCE [LARGE SCALE GENOMIC DNA]</scope>
    <source>
        <strain evidence="8 9">V1718</strain>
    </source>
</reference>
<dbReference type="EMBL" id="CP042467">
    <property type="protein sequence ID" value="QED27890.1"/>
    <property type="molecule type" value="Genomic_DNA"/>
</dbReference>
<evidence type="ECO:0000313" key="8">
    <source>
        <dbReference type="EMBL" id="QED27890.1"/>
    </source>
</evidence>
<keyword evidence="5 6" id="KW-0472">Membrane</keyword>
<dbReference type="PANTHER" id="PTHR48041">
    <property type="entry name" value="ABC TRANSPORTER G FAMILY MEMBER 28"/>
    <property type="match status" value="1"/>
</dbReference>
<dbReference type="KEGG" id="bbae:FRD01_11715"/>
<feature type="transmembrane region" description="Helical" evidence="6">
    <location>
        <begin position="135"/>
        <end position="156"/>
    </location>
</feature>
<dbReference type="Proteomes" id="UP000321595">
    <property type="component" value="Chromosome"/>
</dbReference>
<evidence type="ECO:0000256" key="6">
    <source>
        <dbReference type="SAM" id="Phobius"/>
    </source>
</evidence>
<sequence>MSDAKEKKGFIDWFQGAVLADRYLETVLADWKNTLLLLSQAPILAALAVMVWGNVESGTPALYFVMTLSVIWLGCMDSCREVVKERALFLRERMFNLNVASYLYSKARVLALLNVVQVVIYAVIIHKFVDTRVPVGWSIINLLFSALCGTCLGLLISSSVRRSDYAVGLVPLVILPQILFSEFSIDKDNFEGASRWVFNLMPSRWGYESMLEFADSGGSELTAVGKLMPLAAFSVLFLFGAWFILRRQRY</sequence>
<feature type="transmembrane region" description="Helical" evidence="6">
    <location>
        <begin position="61"/>
        <end position="83"/>
    </location>
</feature>
<evidence type="ECO:0000256" key="3">
    <source>
        <dbReference type="ARBA" id="ARBA00022692"/>
    </source>
</evidence>
<feature type="transmembrane region" description="Helical" evidence="6">
    <location>
        <begin position="163"/>
        <end position="180"/>
    </location>
</feature>
<organism evidence="8 9">
    <name type="scientific">Microvenator marinus</name>
    <dbReference type="NCBI Taxonomy" id="2600177"/>
    <lineage>
        <taxon>Bacteria</taxon>
        <taxon>Deltaproteobacteria</taxon>
        <taxon>Bradymonadales</taxon>
        <taxon>Microvenatoraceae</taxon>
        <taxon>Microvenator</taxon>
    </lineage>
</organism>
<dbReference type="GO" id="GO:0140359">
    <property type="term" value="F:ABC-type transporter activity"/>
    <property type="evidence" value="ECO:0007669"/>
    <property type="project" value="InterPro"/>
</dbReference>
<protein>
    <submittedName>
        <fullName evidence="8">ABC transporter permease</fullName>
    </submittedName>
</protein>
<evidence type="ECO:0000256" key="1">
    <source>
        <dbReference type="ARBA" id="ARBA00004141"/>
    </source>
</evidence>
<dbReference type="RefSeq" id="WP_146959834.1">
    <property type="nucleotide sequence ID" value="NZ_CP042467.1"/>
</dbReference>
<evidence type="ECO:0000256" key="2">
    <source>
        <dbReference type="ARBA" id="ARBA00022448"/>
    </source>
</evidence>
<dbReference type="OrthoDB" id="9804819at2"/>
<gene>
    <name evidence="8" type="ORF">FRD01_11715</name>
</gene>
<dbReference type="InterPro" id="IPR050352">
    <property type="entry name" value="ABCG_transporters"/>
</dbReference>
<evidence type="ECO:0000313" key="9">
    <source>
        <dbReference type="Proteomes" id="UP000321595"/>
    </source>
</evidence>
<dbReference type="AlphaFoldDB" id="A0A5B8XQL8"/>
<comment type="subcellular location">
    <subcellularLocation>
        <location evidence="1">Membrane</location>
        <topology evidence="1">Multi-pass membrane protein</topology>
    </subcellularLocation>
</comment>
<keyword evidence="9" id="KW-1185">Reference proteome</keyword>
<dbReference type="Pfam" id="PF01061">
    <property type="entry name" value="ABC2_membrane"/>
    <property type="match status" value="1"/>
</dbReference>
<feature type="transmembrane region" description="Helical" evidence="6">
    <location>
        <begin position="227"/>
        <end position="245"/>
    </location>
</feature>
<keyword evidence="2" id="KW-0813">Transport</keyword>